<evidence type="ECO:0000259" key="1">
    <source>
        <dbReference type="Pfam" id="PF05685"/>
    </source>
</evidence>
<dbReference type="GO" id="GO:0004519">
    <property type="term" value="F:endonuclease activity"/>
    <property type="evidence" value="ECO:0007669"/>
    <property type="project" value="UniProtKB-KW"/>
</dbReference>
<organism evidence="2 3">
    <name type="scientific">Limnofasciculus baicalensis BBK-W-15</name>
    <dbReference type="NCBI Taxonomy" id="2699891"/>
    <lineage>
        <taxon>Bacteria</taxon>
        <taxon>Bacillati</taxon>
        <taxon>Cyanobacteriota</taxon>
        <taxon>Cyanophyceae</taxon>
        <taxon>Coleofasciculales</taxon>
        <taxon>Coleofasciculaceae</taxon>
        <taxon>Limnofasciculus</taxon>
        <taxon>Limnofasciculus baicalensis</taxon>
    </lineage>
</organism>
<dbReference type="EMBL" id="JAMZMM010000407">
    <property type="protein sequence ID" value="MCP2731826.1"/>
    <property type="molecule type" value="Genomic_DNA"/>
</dbReference>
<dbReference type="Gene3D" id="3.90.1570.10">
    <property type="entry name" value="tt1808, chain A"/>
    <property type="match status" value="1"/>
</dbReference>
<dbReference type="InterPro" id="IPR012296">
    <property type="entry name" value="Nuclease_put_TT1808"/>
</dbReference>
<reference evidence="2" key="1">
    <citation type="submission" date="2022-06" db="EMBL/GenBank/DDBJ databases">
        <title>New cyanobacteria of genus Symplocastrum in benthos of Lake Baikal.</title>
        <authorList>
            <person name="Sorokovikova E."/>
            <person name="Tikhonova I."/>
            <person name="Krasnopeev A."/>
            <person name="Evseev P."/>
            <person name="Gladkikh A."/>
            <person name="Belykh O."/>
        </authorList>
    </citation>
    <scope>NUCLEOTIDE SEQUENCE</scope>
    <source>
        <strain evidence="2">BBK-W-15</strain>
    </source>
</reference>
<dbReference type="SUPFAM" id="SSF52980">
    <property type="entry name" value="Restriction endonuclease-like"/>
    <property type="match status" value="1"/>
</dbReference>
<feature type="domain" description="Putative restriction endonuclease" evidence="1">
    <location>
        <begin position="23"/>
        <end position="174"/>
    </location>
</feature>
<proteinExistence type="predicted"/>
<dbReference type="InterPro" id="IPR011335">
    <property type="entry name" value="Restrct_endonuc-II-like"/>
</dbReference>
<dbReference type="AlphaFoldDB" id="A0AAE3GXW0"/>
<gene>
    <name evidence="2" type="ORF">NJ959_25680</name>
</gene>
<evidence type="ECO:0000313" key="2">
    <source>
        <dbReference type="EMBL" id="MCP2731826.1"/>
    </source>
</evidence>
<protein>
    <submittedName>
        <fullName evidence="2">Uma2 family endonuclease</fullName>
    </submittedName>
</protein>
<dbReference type="CDD" id="cd06260">
    <property type="entry name" value="DUF820-like"/>
    <property type="match status" value="1"/>
</dbReference>
<dbReference type="Proteomes" id="UP001204953">
    <property type="component" value="Unassembled WGS sequence"/>
</dbReference>
<keyword evidence="2" id="KW-0378">Hydrolase</keyword>
<name>A0AAE3GXW0_9CYAN</name>
<dbReference type="Pfam" id="PF05685">
    <property type="entry name" value="Uma2"/>
    <property type="match status" value="1"/>
</dbReference>
<dbReference type="PANTHER" id="PTHR47152">
    <property type="entry name" value="SLR2084 PROTEIN-RELATED"/>
    <property type="match status" value="1"/>
</dbReference>
<sequence length="217" mass="25003">MQLALKQIVVAPGHQVLLKDISWQEFETILDELGERRAAKISYSNGMLEIMVPLPEHEKDKEIIGELARILLDALQIDFEPFGSTTLKNEKMTQAVEPDTCFYIKNYQAVIGKNRLDLTVEPPPDLAIEIDITSRTQFENYQRLGVPELWRYTRRGLEISLLQDGEYIESSFSPNFPGIPIIEIINQRVKQNLSVGRSQVIREFRTWVMENLDISKI</sequence>
<keyword evidence="3" id="KW-1185">Reference proteome</keyword>
<evidence type="ECO:0000313" key="3">
    <source>
        <dbReference type="Proteomes" id="UP001204953"/>
    </source>
</evidence>
<dbReference type="InterPro" id="IPR008538">
    <property type="entry name" value="Uma2"/>
</dbReference>
<comment type="caution">
    <text evidence="2">The sequence shown here is derived from an EMBL/GenBank/DDBJ whole genome shotgun (WGS) entry which is preliminary data.</text>
</comment>
<dbReference type="RefSeq" id="WP_254014557.1">
    <property type="nucleotide sequence ID" value="NZ_JAMZMM010000407.1"/>
</dbReference>
<dbReference type="PANTHER" id="PTHR47152:SF1">
    <property type="entry name" value="SLL1186 PROTEIN"/>
    <property type="match status" value="1"/>
</dbReference>
<keyword evidence="2" id="KW-0255">Endonuclease</keyword>
<keyword evidence="2" id="KW-0540">Nuclease</keyword>
<accession>A0AAE3GXW0</accession>